<protein>
    <submittedName>
        <fullName evidence="1">Uncharacterized protein</fullName>
    </submittedName>
</protein>
<name>A0A5B0G5G6_9BURK</name>
<organism evidence="1 2">
    <name type="scientific">Paraburkholderia panacisoli</name>
    <dbReference type="NCBI Taxonomy" id="2603818"/>
    <lineage>
        <taxon>Bacteria</taxon>
        <taxon>Pseudomonadati</taxon>
        <taxon>Pseudomonadota</taxon>
        <taxon>Betaproteobacteria</taxon>
        <taxon>Burkholderiales</taxon>
        <taxon>Burkholderiaceae</taxon>
        <taxon>Paraburkholderia</taxon>
    </lineage>
</organism>
<evidence type="ECO:0000313" key="2">
    <source>
        <dbReference type="Proteomes" id="UP000325273"/>
    </source>
</evidence>
<sequence length="164" mass="17817">MSIQTNTAEPGTLSLESANQKPCFTDLEQFIKISAESIGALRKVDTFRVISSLRSDNIDGATRNDLATFIAAMRPDLVAEVADVMREEYPQDGWTVDCEKARQSPVIKLADGYNGHTIAFFSDPIEVDGGAVKLRCAEPGKEYMTAWRAMAEVTAALAAQGGNR</sequence>
<dbReference type="Proteomes" id="UP000325273">
    <property type="component" value="Unassembled WGS sequence"/>
</dbReference>
<accession>A0A5B0G5G6</accession>
<gene>
    <name evidence="1" type="ORF">FVF58_43775</name>
</gene>
<reference evidence="1 2" key="1">
    <citation type="submission" date="2019-08" db="EMBL/GenBank/DDBJ databases">
        <title>Paraburkholderia sp. DCY113.</title>
        <authorList>
            <person name="Kang J."/>
        </authorList>
    </citation>
    <scope>NUCLEOTIDE SEQUENCE [LARGE SCALE GENOMIC DNA]</scope>
    <source>
        <strain evidence="1 2">DCY113</strain>
    </source>
</reference>
<proteinExistence type="predicted"/>
<dbReference type="AlphaFoldDB" id="A0A5B0G5G6"/>
<dbReference type="EMBL" id="VTUZ01000055">
    <property type="protein sequence ID" value="KAA0998644.1"/>
    <property type="molecule type" value="Genomic_DNA"/>
</dbReference>
<keyword evidence="2" id="KW-1185">Reference proteome</keyword>
<dbReference type="RefSeq" id="WP_149675832.1">
    <property type="nucleotide sequence ID" value="NZ_VTUZ01000055.1"/>
</dbReference>
<evidence type="ECO:0000313" key="1">
    <source>
        <dbReference type="EMBL" id="KAA0998644.1"/>
    </source>
</evidence>
<comment type="caution">
    <text evidence="1">The sequence shown here is derived from an EMBL/GenBank/DDBJ whole genome shotgun (WGS) entry which is preliminary data.</text>
</comment>